<comment type="caution">
    <text evidence="1">The sequence shown here is derived from an EMBL/GenBank/DDBJ whole genome shotgun (WGS) entry which is preliminary data.</text>
</comment>
<accession>A0A1Z8B6B3</accession>
<sequence length="242" mass="27529">MDKHSDLYGKALIDFNNGNYTEDLHVLSPTMEDDVLPLPYLFRLYEEMPPIEKKALSLCKGNVLDVGAGAGSHSVYLESKKFNITALDQSDGAIKVLHQRLQKPNSTIIKENIWQHNGRYDTILLLMNGTGIFEKLEKVPLCLELLKNMLSENGQILLDSSDLKFLFEDPEDGGLWVDSSKEYYGEVSFSLQYKKVESELFDWLYMDFELLKSYAVAAGFQIECVYKGDHHDYLARLTIAIG</sequence>
<keyword evidence="1" id="KW-0489">Methyltransferase</keyword>
<reference evidence="2" key="1">
    <citation type="journal article" date="2017" name="Proc. Natl. Acad. Sci. U.S.A.">
        <title>Simulation of Deepwater Horizon oil plume reveals substrate specialization within a complex community of hydrocarbon-degraders.</title>
        <authorList>
            <person name="Hu P."/>
            <person name="Dubinsky E.A."/>
            <person name="Probst A.J."/>
            <person name="Wang J."/>
            <person name="Sieber C.M.K."/>
            <person name="Tom L.M."/>
            <person name="Gardinali P."/>
            <person name="Banfield J.F."/>
            <person name="Atlas R.M."/>
            <person name="Andersen G.L."/>
        </authorList>
    </citation>
    <scope>NUCLEOTIDE SEQUENCE [LARGE SCALE GENOMIC DNA]</scope>
</reference>
<organism evidence="1 2">
    <name type="scientific">Nonlabens dokdonensis</name>
    <dbReference type="NCBI Taxonomy" id="328515"/>
    <lineage>
        <taxon>Bacteria</taxon>
        <taxon>Pseudomonadati</taxon>
        <taxon>Bacteroidota</taxon>
        <taxon>Flavobacteriia</taxon>
        <taxon>Flavobacteriales</taxon>
        <taxon>Flavobacteriaceae</taxon>
        <taxon>Nonlabens</taxon>
    </lineage>
</organism>
<dbReference type="Proteomes" id="UP000196102">
    <property type="component" value="Unassembled WGS sequence"/>
</dbReference>
<gene>
    <name evidence="1" type="ORF">A9Q93_04180</name>
</gene>
<dbReference type="EMBL" id="MAAX01000071">
    <property type="protein sequence ID" value="OUS18099.1"/>
    <property type="molecule type" value="Genomic_DNA"/>
</dbReference>
<dbReference type="CDD" id="cd02440">
    <property type="entry name" value="AdoMet_MTases"/>
    <property type="match status" value="1"/>
</dbReference>
<evidence type="ECO:0000313" key="1">
    <source>
        <dbReference type="EMBL" id="OUS18099.1"/>
    </source>
</evidence>
<dbReference type="RefSeq" id="WP_303686128.1">
    <property type="nucleotide sequence ID" value="NZ_CAJXYO010000003.1"/>
</dbReference>
<dbReference type="GO" id="GO:0008168">
    <property type="term" value="F:methyltransferase activity"/>
    <property type="evidence" value="ECO:0007669"/>
    <property type="project" value="UniProtKB-KW"/>
</dbReference>
<keyword evidence="1" id="KW-0808">Transferase</keyword>
<evidence type="ECO:0000313" key="2">
    <source>
        <dbReference type="Proteomes" id="UP000196102"/>
    </source>
</evidence>
<proteinExistence type="predicted"/>
<dbReference type="InterPro" id="IPR029063">
    <property type="entry name" value="SAM-dependent_MTases_sf"/>
</dbReference>
<dbReference type="AlphaFoldDB" id="A0A1Z8B6B3"/>
<dbReference type="Pfam" id="PF13489">
    <property type="entry name" value="Methyltransf_23"/>
    <property type="match status" value="1"/>
</dbReference>
<dbReference type="SUPFAM" id="SSF53335">
    <property type="entry name" value="S-adenosyl-L-methionine-dependent methyltransferases"/>
    <property type="match status" value="1"/>
</dbReference>
<dbReference type="GO" id="GO:0032259">
    <property type="term" value="P:methylation"/>
    <property type="evidence" value="ECO:0007669"/>
    <property type="project" value="UniProtKB-KW"/>
</dbReference>
<dbReference type="Gene3D" id="3.40.50.150">
    <property type="entry name" value="Vaccinia Virus protein VP39"/>
    <property type="match status" value="1"/>
</dbReference>
<protein>
    <submittedName>
        <fullName evidence="1">SAM-dependent methyltransferase</fullName>
    </submittedName>
</protein>
<name>A0A1Z8B6B3_9FLAO</name>